<name>A0AAV9N7J1_9EURO</name>
<evidence type="ECO:0000256" key="7">
    <source>
        <dbReference type="ARBA" id="ARBA00023242"/>
    </source>
</evidence>
<reference evidence="10 11" key="1">
    <citation type="submission" date="2023-08" db="EMBL/GenBank/DDBJ databases">
        <title>Black Yeasts Isolated from many extreme environments.</title>
        <authorList>
            <person name="Coleine C."/>
            <person name="Stajich J.E."/>
            <person name="Selbmann L."/>
        </authorList>
    </citation>
    <scope>NUCLEOTIDE SEQUENCE [LARGE SCALE GENOMIC DNA]</scope>
    <source>
        <strain evidence="10 11">CCFEE 5792</strain>
    </source>
</reference>
<keyword evidence="2" id="KW-0479">Metal-binding</keyword>
<dbReference type="Proteomes" id="UP001358417">
    <property type="component" value="Unassembled WGS sequence"/>
</dbReference>
<comment type="caution">
    <text evidence="10">The sequence shown here is derived from an EMBL/GenBank/DDBJ whole genome shotgun (WGS) entry which is preliminary data.</text>
</comment>
<feature type="compositionally biased region" description="Polar residues" evidence="9">
    <location>
        <begin position="560"/>
        <end position="571"/>
    </location>
</feature>
<feature type="region of interest" description="Disordered" evidence="9">
    <location>
        <begin position="557"/>
        <end position="576"/>
    </location>
</feature>
<protein>
    <recommendedName>
        <fullName evidence="12">Transcription factor domain-containing protein</fullName>
    </recommendedName>
</protein>
<dbReference type="GO" id="GO:0043386">
    <property type="term" value="P:mycotoxin biosynthetic process"/>
    <property type="evidence" value="ECO:0007669"/>
    <property type="project" value="InterPro"/>
</dbReference>
<evidence type="ECO:0000256" key="6">
    <source>
        <dbReference type="ARBA" id="ARBA00023163"/>
    </source>
</evidence>
<dbReference type="Pfam" id="PF11807">
    <property type="entry name" value="UstYa"/>
    <property type="match status" value="1"/>
</dbReference>
<dbReference type="PANTHER" id="PTHR31845:SF34">
    <property type="entry name" value="TRANSCRIPTIONAL ACTIVATOR OF PROTEASES PRTT"/>
    <property type="match status" value="1"/>
</dbReference>
<dbReference type="InterPro" id="IPR021765">
    <property type="entry name" value="UstYa-like"/>
</dbReference>
<evidence type="ECO:0000256" key="5">
    <source>
        <dbReference type="ARBA" id="ARBA00023125"/>
    </source>
</evidence>
<keyword evidence="6" id="KW-0804">Transcription</keyword>
<dbReference type="GO" id="GO:0000981">
    <property type="term" value="F:DNA-binding transcription factor activity, RNA polymerase II-specific"/>
    <property type="evidence" value="ECO:0007669"/>
    <property type="project" value="TreeGrafter"/>
</dbReference>
<keyword evidence="3" id="KW-0862">Zinc</keyword>
<evidence type="ECO:0008006" key="12">
    <source>
        <dbReference type="Google" id="ProtNLM"/>
    </source>
</evidence>
<dbReference type="GO" id="GO:0046872">
    <property type="term" value="F:metal ion binding"/>
    <property type="evidence" value="ECO:0007669"/>
    <property type="project" value="UniProtKB-KW"/>
</dbReference>
<sequence>MLRQALMCKPDLQVFGQYWIGDTETPFVDFNTNHKCLNFWGKQISGSLQGCGGRKHGDLVKSFVPLTPPRTDPIHEDWLTATELKNWVTEHQMTTEILERLENTVSNLVERLDSRLDVGRRESPSLPPPVAYTRSTASAEPIQAPVFLIRDVANDVGIHSPDEAGVYQPQYSDVISAGLVSLNEAYDLVSLFHVHYGRWVKFEETISTEVLLPQVRKSPLLLCSICLIAVRHTTEVLVSRLAPNLFDEAKRLVTSSLLVIPQTAEFFQATLILSLWSTTIGQVPLSIDSWLLTGYALQQGLASPHFSEVLRVGQRSPSSRQHLDAWCLWNHICVAHLQYCVGTRRQALLNQGQVDRCMRFTESDQITNFEARMVAEVKLYWIIYENCCGPHIDLTVTKTNLQAWKQDWANLFDEPRAQFLQMGYHFAFLLAYCQSFKSATVAARMRGSVLAEMIQKCTAIINLAMDTTDERTRHLTDHIYHIITFSAITLCGLLHSYEPKIRGANHDVTALDTLVLRLVKWLRSIGLPCHAAHLLGDILSAQHKKLRPNARILEPISPYTGMTGSPSTPLRQRQDPGYDQYIQPQQQQTLPDNVAYYFPDFIGSELWDVATDAPVWPQWEQIMSDTDMSV</sequence>
<evidence type="ECO:0000256" key="1">
    <source>
        <dbReference type="ARBA" id="ARBA00004123"/>
    </source>
</evidence>
<dbReference type="PANTHER" id="PTHR31845">
    <property type="entry name" value="FINGER DOMAIN PROTEIN, PUTATIVE-RELATED"/>
    <property type="match status" value="1"/>
</dbReference>
<evidence type="ECO:0000256" key="3">
    <source>
        <dbReference type="ARBA" id="ARBA00022833"/>
    </source>
</evidence>
<comment type="similarity">
    <text evidence="8">Belongs to the ustYa family.</text>
</comment>
<evidence type="ECO:0000256" key="9">
    <source>
        <dbReference type="SAM" id="MobiDB-lite"/>
    </source>
</evidence>
<gene>
    <name evidence="10" type="ORF">LTR84_003020</name>
</gene>
<keyword evidence="7" id="KW-0539">Nucleus</keyword>
<evidence type="ECO:0000256" key="2">
    <source>
        <dbReference type="ARBA" id="ARBA00022723"/>
    </source>
</evidence>
<evidence type="ECO:0000256" key="4">
    <source>
        <dbReference type="ARBA" id="ARBA00023015"/>
    </source>
</evidence>
<dbReference type="GO" id="GO:0000976">
    <property type="term" value="F:transcription cis-regulatory region binding"/>
    <property type="evidence" value="ECO:0007669"/>
    <property type="project" value="TreeGrafter"/>
</dbReference>
<keyword evidence="5" id="KW-0238">DNA-binding</keyword>
<dbReference type="AlphaFoldDB" id="A0AAV9N7J1"/>
<evidence type="ECO:0000313" key="10">
    <source>
        <dbReference type="EMBL" id="KAK5051368.1"/>
    </source>
</evidence>
<dbReference type="RefSeq" id="XP_064705595.1">
    <property type="nucleotide sequence ID" value="XM_064846615.1"/>
</dbReference>
<organism evidence="10 11">
    <name type="scientific">Exophiala bonariae</name>
    <dbReference type="NCBI Taxonomy" id="1690606"/>
    <lineage>
        <taxon>Eukaryota</taxon>
        <taxon>Fungi</taxon>
        <taxon>Dikarya</taxon>
        <taxon>Ascomycota</taxon>
        <taxon>Pezizomycotina</taxon>
        <taxon>Eurotiomycetes</taxon>
        <taxon>Chaetothyriomycetidae</taxon>
        <taxon>Chaetothyriales</taxon>
        <taxon>Herpotrichiellaceae</taxon>
        <taxon>Exophiala</taxon>
    </lineage>
</organism>
<keyword evidence="11" id="KW-1185">Reference proteome</keyword>
<dbReference type="InterPro" id="IPR051089">
    <property type="entry name" value="prtT"/>
</dbReference>
<evidence type="ECO:0000313" key="11">
    <source>
        <dbReference type="Proteomes" id="UP001358417"/>
    </source>
</evidence>
<dbReference type="EMBL" id="JAVRRD010000015">
    <property type="protein sequence ID" value="KAK5051368.1"/>
    <property type="molecule type" value="Genomic_DNA"/>
</dbReference>
<dbReference type="GO" id="GO:0005634">
    <property type="term" value="C:nucleus"/>
    <property type="evidence" value="ECO:0007669"/>
    <property type="project" value="UniProtKB-SubCell"/>
</dbReference>
<proteinExistence type="inferred from homology"/>
<evidence type="ECO:0000256" key="8">
    <source>
        <dbReference type="ARBA" id="ARBA00035112"/>
    </source>
</evidence>
<dbReference type="GeneID" id="89971214"/>
<accession>A0AAV9N7J1</accession>
<comment type="subcellular location">
    <subcellularLocation>
        <location evidence="1">Nucleus</location>
    </subcellularLocation>
</comment>
<keyword evidence="4" id="KW-0805">Transcription regulation</keyword>